<proteinExistence type="predicted"/>
<dbReference type="CDD" id="cd05154">
    <property type="entry name" value="ACAD10_11_N-like"/>
    <property type="match status" value="1"/>
</dbReference>
<dbReference type="PANTHER" id="PTHR47829">
    <property type="entry name" value="HYDROLASE, PUTATIVE (AFU_ORTHOLOGUE AFUA_1G12880)-RELATED"/>
    <property type="match status" value="1"/>
</dbReference>
<accession>A0A8J8BDP7</accession>
<dbReference type="Proteomes" id="UP000677913">
    <property type="component" value="Unassembled WGS sequence"/>
</dbReference>
<dbReference type="InterPro" id="IPR041726">
    <property type="entry name" value="ACAD10_11_N"/>
</dbReference>
<dbReference type="Gene3D" id="3.90.1200.10">
    <property type="match status" value="1"/>
</dbReference>
<organism evidence="2 3">
    <name type="scientific">Actinocrinis puniceicyclus</name>
    <dbReference type="NCBI Taxonomy" id="977794"/>
    <lineage>
        <taxon>Bacteria</taxon>
        <taxon>Bacillati</taxon>
        <taxon>Actinomycetota</taxon>
        <taxon>Actinomycetes</taxon>
        <taxon>Catenulisporales</taxon>
        <taxon>Actinospicaceae</taxon>
        <taxon>Actinocrinis</taxon>
    </lineage>
</organism>
<dbReference type="InterPro" id="IPR052898">
    <property type="entry name" value="ACAD10-like"/>
</dbReference>
<name>A0A8J8BDP7_9ACTN</name>
<dbReference type="AlphaFoldDB" id="A0A8J8BDP7"/>
<dbReference type="EMBL" id="JAGSXH010000049">
    <property type="protein sequence ID" value="MBS2964386.1"/>
    <property type="molecule type" value="Genomic_DNA"/>
</dbReference>
<keyword evidence="3" id="KW-1185">Reference proteome</keyword>
<evidence type="ECO:0000313" key="2">
    <source>
        <dbReference type="EMBL" id="MBS2964386.1"/>
    </source>
</evidence>
<feature type="domain" description="Aminoglycoside phosphotransferase" evidence="1">
    <location>
        <begin position="35"/>
        <end position="276"/>
    </location>
</feature>
<dbReference type="InterPro" id="IPR002575">
    <property type="entry name" value="Aminoglycoside_PTrfase"/>
</dbReference>
<dbReference type="Pfam" id="PF01636">
    <property type="entry name" value="APH"/>
    <property type="match status" value="1"/>
</dbReference>
<protein>
    <submittedName>
        <fullName evidence="2">Phosphotransferase family protein</fullName>
    </submittedName>
</protein>
<dbReference type="SUPFAM" id="SSF56112">
    <property type="entry name" value="Protein kinase-like (PK-like)"/>
    <property type="match status" value="1"/>
</dbReference>
<sequence length="346" mass="36974">MPQTRTAQTATLDAAALARWAAREVPALGLTEPRITPLAGGRSNLSYRVDAGAAPLVLRRPPLGRVLATAHDVHREYRALAALSATDVPVPEPVALCEDTDVIGAPFFLMNWVDGRICRSPQDLAQLAAGAPATAAALADTLAALHRIDPAAVGLADFGRPAGYLNRQVARWHRQTLASRDRRLPDLDSLARRLAESVPEPRRTSIVHGDYRLDNVLLMPAQPTRIAAVLDWEMSTLGDPLADLGLLCVYWDGLRGLEPAAPLGPGTAAGWPGHAELIERYARCAGTDVDGLDWYLAFAYFKIAAILDGVDYRARGGFGGDEEDCAAVAASVPEIAARGHRALRPA</sequence>
<dbReference type="InterPro" id="IPR011009">
    <property type="entry name" value="Kinase-like_dom_sf"/>
</dbReference>
<evidence type="ECO:0000259" key="1">
    <source>
        <dbReference type="Pfam" id="PF01636"/>
    </source>
</evidence>
<dbReference type="RefSeq" id="WP_211468752.1">
    <property type="nucleotide sequence ID" value="NZ_JAGSXH010000049.1"/>
</dbReference>
<comment type="caution">
    <text evidence="2">The sequence shown here is derived from an EMBL/GenBank/DDBJ whole genome shotgun (WGS) entry which is preliminary data.</text>
</comment>
<dbReference type="Gene3D" id="3.30.200.20">
    <property type="entry name" value="Phosphorylase Kinase, domain 1"/>
    <property type="match status" value="1"/>
</dbReference>
<dbReference type="PANTHER" id="PTHR47829:SF1">
    <property type="entry name" value="HAD FAMILY PHOSPHATASE"/>
    <property type="match status" value="1"/>
</dbReference>
<gene>
    <name evidence="2" type="ORF">KGA66_15115</name>
</gene>
<reference evidence="2" key="1">
    <citation type="submission" date="2021-04" db="EMBL/GenBank/DDBJ databases">
        <title>Genome based classification of Actinospica acidithermotolerans sp. nov., an actinobacterium isolated from an Indonesian hot spring.</title>
        <authorList>
            <person name="Kusuma A.B."/>
            <person name="Putra K.E."/>
            <person name="Nafisah S."/>
            <person name="Loh J."/>
            <person name="Nouioui I."/>
            <person name="Goodfellow M."/>
        </authorList>
    </citation>
    <scope>NUCLEOTIDE SEQUENCE</scope>
    <source>
        <strain evidence="2">DSM 45618</strain>
    </source>
</reference>
<evidence type="ECO:0000313" key="3">
    <source>
        <dbReference type="Proteomes" id="UP000677913"/>
    </source>
</evidence>